<reference evidence="4 5" key="1">
    <citation type="submission" date="2018-08" db="EMBL/GenBank/DDBJ databases">
        <title>Genomic Encyclopedia of Archaeal and Bacterial Type Strains, Phase II (KMG-II): from individual species to whole genera.</title>
        <authorList>
            <person name="Goeker M."/>
        </authorList>
    </citation>
    <scope>NUCLEOTIDE SEQUENCE [LARGE SCALE GENOMIC DNA]</scope>
    <source>
        <strain evidence="4 5">DSM 45791</strain>
    </source>
</reference>
<organism evidence="4 5">
    <name type="scientific">Kutzneria buriramensis</name>
    <dbReference type="NCBI Taxonomy" id="1045776"/>
    <lineage>
        <taxon>Bacteria</taxon>
        <taxon>Bacillati</taxon>
        <taxon>Actinomycetota</taxon>
        <taxon>Actinomycetes</taxon>
        <taxon>Pseudonocardiales</taxon>
        <taxon>Pseudonocardiaceae</taxon>
        <taxon>Kutzneria</taxon>
    </lineage>
</organism>
<dbReference type="Proteomes" id="UP000256269">
    <property type="component" value="Unassembled WGS sequence"/>
</dbReference>
<keyword evidence="5" id="KW-1185">Reference proteome</keyword>
<dbReference type="PROSITE" id="PS51186">
    <property type="entry name" value="GNAT"/>
    <property type="match status" value="1"/>
</dbReference>
<comment type="caution">
    <text evidence="4">The sequence shown here is derived from an EMBL/GenBank/DDBJ whole genome shotgun (WGS) entry which is preliminary data.</text>
</comment>
<dbReference type="OrthoDB" id="9789603at2"/>
<dbReference type="InterPro" id="IPR050832">
    <property type="entry name" value="Bact_Acetyltransf"/>
</dbReference>
<feature type="domain" description="N-acetyltransferase" evidence="3">
    <location>
        <begin position="3"/>
        <end position="150"/>
    </location>
</feature>
<name>A0A3E0H0L5_9PSEU</name>
<dbReference type="RefSeq" id="WP_116179926.1">
    <property type="nucleotide sequence ID" value="NZ_CP144375.1"/>
</dbReference>
<keyword evidence="1" id="KW-0808">Transferase</keyword>
<sequence>MTVNFRRAVKTDVPAIVAMLADDPLGATRENAADMSAYFDAFDSIDADPGELLIVADRDGEVVGTLQLTFLHGLSRGGAIRAQIEAVRVRSDARSGGLGKRLIEWAIDESRRRGCHLVQLTSDRTRVDAHRFYEKLGFSGTHLGYKLTLV</sequence>
<dbReference type="GO" id="GO:0005840">
    <property type="term" value="C:ribosome"/>
    <property type="evidence" value="ECO:0007669"/>
    <property type="project" value="UniProtKB-KW"/>
</dbReference>
<evidence type="ECO:0000256" key="2">
    <source>
        <dbReference type="ARBA" id="ARBA00023315"/>
    </source>
</evidence>
<keyword evidence="4" id="KW-0687">Ribonucleoprotein</keyword>
<dbReference type="SUPFAM" id="SSF55729">
    <property type="entry name" value="Acyl-CoA N-acyltransferases (Nat)"/>
    <property type="match status" value="1"/>
</dbReference>
<dbReference type="AlphaFoldDB" id="A0A3E0H0L5"/>
<evidence type="ECO:0000256" key="1">
    <source>
        <dbReference type="ARBA" id="ARBA00022679"/>
    </source>
</evidence>
<dbReference type="EMBL" id="QUNO01000018">
    <property type="protein sequence ID" value="REH35151.1"/>
    <property type="molecule type" value="Genomic_DNA"/>
</dbReference>
<keyword evidence="4" id="KW-0689">Ribosomal protein</keyword>
<dbReference type="Pfam" id="PF00583">
    <property type="entry name" value="Acetyltransf_1"/>
    <property type="match status" value="1"/>
</dbReference>
<dbReference type="PANTHER" id="PTHR43877:SF2">
    <property type="entry name" value="AMINOALKYLPHOSPHONATE N-ACETYLTRANSFERASE-RELATED"/>
    <property type="match status" value="1"/>
</dbReference>
<dbReference type="Gene3D" id="3.40.630.30">
    <property type="match status" value="1"/>
</dbReference>
<proteinExistence type="predicted"/>
<evidence type="ECO:0000259" key="3">
    <source>
        <dbReference type="PROSITE" id="PS51186"/>
    </source>
</evidence>
<dbReference type="InterPro" id="IPR016181">
    <property type="entry name" value="Acyl_CoA_acyltransferase"/>
</dbReference>
<dbReference type="InterPro" id="IPR000182">
    <property type="entry name" value="GNAT_dom"/>
</dbReference>
<dbReference type="PANTHER" id="PTHR43877">
    <property type="entry name" value="AMINOALKYLPHOSPHONATE N-ACETYLTRANSFERASE-RELATED-RELATED"/>
    <property type="match status" value="1"/>
</dbReference>
<evidence type="ECO:0000313" key="5">
    <source>
        <dbReference type="Proteomes" id="UP000256269"/>
    </source>
</evidence>
<gene>
    <name evidence="4" type="ORF">BCF44_11811</name>
</gene>
<accession>A0A3E0H0L5</accession>
<dbReference type="CDD" id="cd04301">
    <property type="entry name" value="NAT_SF"/>
    <property type="match status" value="1"/>
</dbReference>
<dbReference type="GO" id="GO:0016747">
    <property type="term" value="F:acyltransferase activity, transferring groups other than amino-acyl groups"/>
    <property type="evidence" value="ECO:0007669"/>
    <property type="project" value="InterPro"/>
</dbReference>
<keyword evidence="2" id="KW-0012">Acyltransferase</keyword>
<protein>
    <submittedName>
        <fullName evidence="4">Ribosomal protein S18 acetylase RimI-like enzyme</fullName>
    </submittedName>
</protein>
<evidence type="ECO:0000313" key="4">
    <source>
        <dbReference type="EMBL" id="REH35151.1"/>
    </source>
</evidence>